<reference evidence="3 4" key="1">
    <citation type="journal article" date="2021" name="Elife">
        <title>Chloroplast acquisition without the gene transfer in kleptoplastic sea slugs, Plakobranchus ocellatus.</title>
        <authorList>
            <person name="Maeda T."/>
            <person name="Takahashi S."/>
            <person name="Yoshida T."/>
            <person name="Shimamura S."/>
            <person name="Takaki Y."/>
            <person name="Nagai Y."/>
            <person name="Toyoda A."/>
            <person name="Suzuki Y."/>
            <person name="Arimoto A."/>
            <person name="Ishii H."/>
            <person name="Satoh N."/>
            <person name="Nishiyama T."/>
            <person name="Hasebe M."/>
            <person name="Maruyama T."/>
            <person name="Minagawa J."/>
            <person name="Obokata J."/>
            <person name="Shigenobu S."/>
        </authorList>
    </citation>
    <scope>NUCLEOTIDE SEQUENCE [LARGE SCALE GENOMIC DNA]</scope>
</reference>
<evidence type="ECO:0000313" key="4">
    <source>
        <dbReference type="Proteomes" id="UP000762676"/>
    </source>
</evidence>
<dbReference type="AlphaFoldDB" id="A0AAV4FUS7"/>
<dbReference type="InterPro" id="IPR001304">
    <property type="entry name" value="C-type_lectin-like"/>
</dbReference>
<protein>
    <submittedName>
        <fullName evidence="3">C-type lectin-related protein 4</fullName>
    </submittedName>
</protein>
<dbReference type="Pfam" id="PF00059">
    <property type="entry name" value="Lectin_C"/>
    <property type="match status" value="1"/>
</dbReference>
<evidence type="ECO:0000256" key="1">
    <source>
        <dbReference type="ARBA" id="ARBA00023157"/>
    </source>
</evidence>
<evidence type="ECO:0000259" key="2">
    <source>
        <dbReference type="PROSITE" id="PS50041"/>
    </source>
</evidence>
<dbReference type="Proteomes" id="UP000762676">
    <property type="component" value="Unassembled WGS sequence"/>
</dbReference>
<keyword evidence="4" id="KW-1185">Reference proteome</keyword>
<dbReference type="PROSITE" id="PS00615">
    <property type="entry name" value="C_TYPE_LECTIN_1"/>
    <property type="match status" value="1"/>
</dbReference>
<dbReference type="Gene3D" id="3.10.100.10">
    <property type="entry name" value="Mannose-Binding Protein A, subunit A"/>
    <property type="match status" value="1"/>
</dbReference>
<comment type="caution">
    <text evidence="3">The sequence shown here is derived from an EMBL/GenBank/DDBJ whole genome shotgun (WGS) entry which is preliminary data.</text>
</comment>
<gene>
    <name evidence="3" type="ORF">ElyMa_002221100</name>
</gene>
<dbReference type="SUPFAM" id="SSF56436">
    <property type="entry name" value="C-type lectin-like"/>
    <property type="match status" value="1"/>
</dbReference>
<dbReference type="EMBL" id="BMAT01004599">
    <property type="protein sequence ID" value="GFR76756.1"/>
    <property type="molecule type" value="Genomic_DNA"/>
</dbReference>
<feature type="domain" description="C-type lectin" evidence="2">
    <location>
        <begin position="109"/>
        <end position="227"/>
    </location>
</feature>
<dbReference type="InterPro" id="IPR016187">
    <property type="entry name" value="CTDL_fold"/>
</dbReference>
<dbReference type="PROSITE" id="PS50041">
    <property type="entry name" value="C_TYPE_LECTIN_2"/>
    <property type="match status" value="1"/>
</dbReference>
<dbReference type="InterPro" id="IPR050801">
    <property type="entry name" value="Ca-Dep_Lectins_ImmuneDev"/>
</dbReference>
<accession>A0AAV4FUS7</accession>
<organism evidence="3 4">
    <name type="scientific">Elysia marginata</name>
    <dbReference type="NCBI Taxonomy" id="1093978"/>
    <lineage>
        <taxon>Eukaryota</taxon>
        <taxon>Metazoa</taxon>
        <taxon>Spiralia</taxon>
        <taxon>Lophotrochozoa</taxon>
        <taxon>Mollusca</taxon>
        <taxon>Gastropoda</taxon>
        <taxon>Heterobranchia</taxon>
        <taxon>Euthyneura</taxon>
        <taxon>Panpulmonata</taxon>
        <taxon>Sacoglossa</taxon>
        <taxon>Placobranchoidea</taxon>
        <taxon>Plakobranchidae</taxon>
        <taxon>Elysia</taxon>
    </lineage>
</organism>
<dbReference type="InterPro" id="IPR018378">
    <property type="entry name" value="C-type_lectin_CS"/>
</dbReference>
<dbReference type="CDD" id="cd00037">
    <property type="entry name" value="CLECT"/>
    <property type="match status" value="1"/>
</dbReference>
<name>A0AAV4FUS7_9GAST</name>
<dbReference type="PANTHER" id="PTHR22801">
    <property type="entry name" value="LITHOSTATHINE"/>
    <property type="match status" value="1"/>
</dbReference>
<proteinExistence type="predicted"/>
<dbReference type="PANTHER" id="PTHR22801:SF63">
    <property type="entry name" value="C-TYPE LECTIN DOMAIN-CONTAINING PROTEIN"/>
    <property type="match status" value="1"/>
</dbReference>
<evidence type="ECO:0000313" key="3">
    <source>
        <dbReference type="EMBL" id="GFR76756.1"/>
    </source>
</evidence>
<sequence length="235" mass="25417">MNTFLLSFTKEYTFTQEPTAILSSNSYRLADTRWLGVASGVSCALKVVLSCQGSRGCIYEAGSGQCTPLLWLHKGSGQASSKVPAGALVLTTDHLCPDLFQAIEYGSNRQVACVLKIAPPTNYTIATSQCHSLGGYLASVKTPEKLAMVANFANGADLWVGIDDRVVEGRFIWQEDSSVLTDAVKNAVFAPGQPNNAEGREDCIHYMASRDALNDQHCWDTAYALCEIPLLNPQC</sequence>
<dbReference type="SMART" id="SM00034">
    <property type="entry name" value="CLECT"/>
    <property type="match status" value="1"/>
</dbReference>
<keyword evidence="1" id="KW-1015">Disulfide bond</keyword>
<dbReference type="InterPro" id="IPR016186">
    <property type="entry name" value="C-type_lectin-like/link_sf"/>
</dbReference>